<dbReference type="Proteomes" id="UP000438429">
    <property type="component" value="Unassembled WGS sequence"/>
</dbReference>
<sequence length="246" mass="27367">MSLDSDAFSCQSLRIIFFVVIVIIGTDNVIASVAVDFAVYSSSSSSSCHVPERSSDRLLCAVVRSDVWLSYVWSGEGVSIWLKVSQELMLELELLLSVLNCSTKCTCFVQQLPEVLFPCLGALHSDLSCSLLCPFSLAPLHRPSRVVSVDRPSSSYLSQADVSENHDLQVWLLGEWELGPSSDWKPAEYRGHGQAHKHPDFHFAEKTFCHNCCAVRFLGYRITAYIQAFRYSLADQCPTDPPKPAI</sequence>
<organism evidence="2 3">
    <name type="scientific">Scophthalmus maximus</name>
    <name type="common">Turbot</name>
    <name type="synonym">Psetta maxima</name>
    <dbReference type="NCBI Taxonomy" id="52904"/>
    <lineage>
        <taxon>Eukaryota</taxon>
        <taxon>Metazoa</taxon>
        <taxon>Chordata</taxon>
        <taxon>Craniata</taxon>
        <taxon>Vertebrata</taxon>
        <taxon>Euteleostomi</taxon>
        <taxon>Actinopterygii</taxon>
        <taxon>Neopterygii</taxon>
        <taxon>Teleostei</taxon>
        <taxon>Neoteleostei</taxon>
        <taxon>Acanthomorphata</taxon>
        <taxon>Carangaria</taxon>
        <taxon>Pleuronectiformes</taxon>
        <taxon>Pleuronectoidei</taxon>
        <taxon>Scophthalmidae</taxon>
        <taxon>Scophthalmus</taxon>
    </lineage>
</organism>
<dbReference type="EMBL" id="VEVO01000018">
    <property type="protein sequence ID" value="KAF0027315.1"/>
    <property type="molecule type" value="Genomic_DNA"/>
</dbReference>
<accession>A0A6A4S4Z3</accession>
<evidence type="ECO:0000313" key="3">
    <source>
        <dbReference type="Proteomes" id="UP000438429"/>
    </source>
</evidence>
<dbReference type="AlphaFoldDB" id="A0A6A4S4Z3"/>
<name>A0A6A4S4Z3_SCOMX</name>
<feature type="transmembrane region" description="Helical" evidence="1">
    <location>
        <begin position="12"/>
        <end position="40"/>
    </location>
</feature>
<evidence type="ECO:0000313" key="2">
    <source>
        <dbReference type="EMBL" id="KAF0027315.1"/>
    </source>
</evidence>
<proteinExistence type="predicted"/>
<comment type="caution">
    <text evidence="2">The sequence shown here is derived from an EMBL/GenBank/DDBJ whole genome shotgun (WGS) entry which is preliminary data.</text>
</comment>
<protein>
    <submittedName>
        <fullName evidence="2">Uncharacterized protein</fullName>
    </submittedName>
</protein>
<keyword evidence="1" id="KW-0472">Membrane</keyword>
<evidence type="ECO:0000256" key="1">
    <source>
        <dbReference type="SAM" id="Phobius"/>
    </source>
</evidence>
<gene>
    <name evidence="2" type="ORF">F2P81_020056</name>
</gene>
<reference evidence="2 3" key="1">
    <citation type="submission" date="2019-06" db="EMBL/GenBank/DDBJ databases">
        <title>Draft genomes of female and male turbot (Scophthalmus maximus).</title>
        <authorList>
            <person name="Xu H."/>
            <person name="Xu X.-W."/>
            <person name="Shao C."/>
            <person name="Chen S."/>
        </authorList>
    </citation>
    <scope>NUCLEOTIDE SEQUENCE [LARGE SCALE GENOMIC DNA]</scope>
    <source>
        <strain evidence="2">Ysfricsl-2016a</strain>
        <tissue evidence="2">Blood</tissue>
    </source>
</reference>
<keyword evidence="1" id="KW-0812">Transmembrane</keyword>
<keyword evidence="1" id="KW-1133">Transmembrane helix</keyword>